<dbReference type="InterPro" id="IPR040758">
    <property type="entry name" value="PrmC_N"/>
</dbReference>
<dbReference type="InterPro" id="IPR050320">
    <property type="entry name" value="N5-glutamine_MTase"/>
</dbReference>
<dbReference type="Proteomes" id="UP000003571">
    <property type="component" value="Unassembled WGS sequence"/>
</dbReference>
<dbReference type="RefSeq" id="WP_002702063.1">
    <property type="nucleotide sequence ID" value="NZ_AGRW01000027.1"/>
</dbReference>
<keyword evidence="2 5" id="KW-0808">Transferase</keyword>
<evidence type="ECO:0000256" key="5">
    <source>
        <dbReference type="HAMAP-Rule" id="MF_02126"/>
    </source>
</evidence>
<feature type="binding site" evidence="5">
    <location>
        <position position="196"/>
    </location>
    <ligand>
        <name>S-adenosyl-L-methionine</name>
        <dbReference type="ChEBI" id="CHEBI:59789"/>
    </ligand>
</feature>
<dbReference type="EMBL" id="AGRW01000027">
    <property type="protein sequence ID" value="EIC02978.1"/>
    <property type="molecule type" value="Genomic_DNA"/>
</dbReference>
<dbReference type="GO" id="GO:0032259">
    <property type="term" value="P:methylation"/>
    <property type="evidence" value="ECO:0007669"/>
    <property type="project" value="UniProtKB-KW"/>
</dbReference>
<comment type="caution">
    <text evidence="8">The sequence shown here is derived from an EMBL/GenBank/DDBJ whole genome shotgun (WGS) entry which is preliminary data.</text>
</comment>
<protein>
    <recommendedName>
        <fullName evidence="5">Release factor glutamine methyltransferase</fullName>
        <shortName evidence="5">RF MTase</shortName>
        <ecNumber evidence="5">2.1.1.297</ecNumber>
    </recommendedName>
    <alternativeName>
        <fullName evidence="5">N5-glutamine methyltransferase PrmC</fullName>
    </alternativeName>
    <alternativeName>
        <fullName evidence="5">Protein-(glutamine-N5) MTase PrmC</fullName>
    </alternativeName>
    <alternativeName>
        <fullName evidence="5">Protein-glutamine N-methyltransferase PrmC</fullName>
    </alternativeName>
</protein>
<sequence>MNIYEIRTKAVREIGKAGSDTPELDADLIIGDVLAQNRTWILFHRNSQLTDEQAEKIDSAIRKRTEGLPVAYITGKKEFYGYEFIVTPDVLIPKPDTETLVDFALSAVTSETKSICDLCSGSGCVGLSIYSALLDSGIKYSSIPNFTFVDISQAALDISKRNAAKLLNPISVQKISFAKSDILENISGTFDIIVTNPPYIPSGEAAELLKDGRNEPLLALDGLSEDGLGIIRNLIPQSLAHLNEGGLLAMETGEYNAEKAAELMRKAGFRDVAIEKDLAGLLRVVHGRK</sequence>
<dbReference type="PROSITE" id="PS00092">
    <property type="entry name" value="N6_MTASE"/>
    <property type="match status" value="1"/>
</dbReference>
<keyword evidence="9" id="KW-1185">Reference proteome</keyword>
<comment type="similarity">
    <text evidence="5">Belongs to the protein N5-glutamine methyltransferase family. PrmC subfamily.</text>
</comment>
<dbReference type="Pfam" id="PF05175">
    <property type="entry name" value="MTS"/>
    <property type="match status" value="1"/>
</dbReference>
<feature type="binding site" evidence="5">
    <location>
        <position position="150"/>
    </location>
    <ligand>
        <name>S-adenosyl-L-methionine</name>
        <dbReference type="ChEBI" id="CHEBI:59789"/>
    </ligand>
</feature>
<feature type="domain" description="Methyltransferase small" evidence="6">
    <location>
        <begin position="108"/>
        <end position="200"/>
    </location>
</feature>
<dbReference type="OrthoDB" id="9800643at2"/>
<dbReference type="EC" id="2.1.1.297" evidence="5"/>
<dbReference type="PATRIC" id="fig|907348.3.peg.231"/>
<dbReference type="InterPro" id="IPR019874">
    <property type="entry name" value="RF_methyltr_PrmC"/>
</dbReference>
<dbReference type="GO" id="GO:0102559">
    <property type="term" value="F:peptide chain release factor N(5)-glutamine methyltransferase activity"/>
    <property type="evidence" value="ECO:0007669"/>
    <property type="project" value="UniProtKB-EC"/>
</dbReference>
<dbReference type="SUPFAM" id="SSF53335">
    <property type="entry name" value="S-adenosyl-L-methionine-dependent methyltransferases"/>
    <property type="match status" value="1"/>
</dbReference>
<comment type="catalytic activity">
    <reaction evidence="4 5">
        <text>L-glutaminyl-[peptide chain release factor] + S-adenosyl-L-methionine = N(5)-methyl-L-glutaminyl-[peptide chain release factor] + S-adenosyl-L-homocysteine + H(+)</text>
        <dbReference type="Rhea" id="RHEA:42896"/>
        <dbReference type="Rhea" id="RHEA-COMP:10271"/>
        <dbReference type="Rhea" id="RHEA-COMP:10272"/>
        <dbReference type="ChEBI" id="CHEBI:15378"/>
        <dbReference type="ChEBI" id="CHEBI:30011"/>
        <dbReference type="ChEBI" id="CHEBI:57856"/>
        <dbReference type="ChEBI" id="CHEBI:59789"/>
        <dbReference type="ChEBI" id="CHEBI:61891"/>
        <dbReference type="EC" id="2.1.1.297"/>
    </reaction>
</comment>
<dbReference type="Gene3D" id="1.10.8.10">
    <property type="entry name" value="DNA helicase RuvA subunit, C-terminal domain"/>
    <property type="match status" value="1"/>
</dbReference>
<dbReference type="NCBIfam" id="TIGR03534">
    <property type="entry name" value="RF_mod_PrmC"/>
    <property type="match status" value="1"/>
</dbReference>
<keyword evidence="3 5" id="KW-0949">S-adenosyl-L-methionine</keyword>
<evidence type="ECO:0000313" key="8">
    <source>
        <dbReference type="EMBL" id="EIC02978.1"/>
    </source>
</evidence>
<evidence type="ECO:0000256" key="2">
    <source>
        <dbReference type="ARBA" id="ARBA00022679"/>
    </source>
</evidence>
<dbReference type="STRING" id="907348.TresaDRAFT_2692"/>
<dbReference type="InterPro" id="IPR029063">
    <property type="entry name" value="SAM-dependent_MTases_sf"/>
</dbReference>
<dbReference type="CDD" id="cd02440">
    <property type="entry name" value="AdoMet_MTases"/>
    <property type="match status" value="1"/>
</dbReference>
<keyword evidence="1 5" id="KW-0489">Methyltransferase</keyword>
<evidence type="ECO:0000256" key="1">
    <source>
        <dbReference type="ARBA" id="ARBA00022603"/>
    </source>
</evidence>
<evidence type="ECO:0000313" key="9">
    <source>
        <dbReference type="Proteomes" id="UP000003571"/>
    </source>
</evidence>
<evidence type="ECO:0000259" key="7">
    <source>
        <dbReference type="Pfam" id="PF17827"/>
    </source>
</evidence>
<gene>
    <name evidence="5" type="primary">prmC</name>
    <name evidence="8" type="ORF">TresaDRAFT_2692</name>
</gene>
<dbReference type="AlphaFoldDB" id="H7EHG6"/>
<dbReference type="PANTHER" id="PTHR18895">
    <property type="entry name" value="HEMK METHYLTRANSFERASE"/>
    <property type="match status" value="1"/>
</dbReference>
<dbReference type="PANTHER" id="PTHR18895:SF74">
    <property type="entry name" value="MTRF1L RELEASE FACTOR GLUTAMINE METHYLTRANSFERASE"/>
    <property type="match status" value="1"/>
</dbReference>
<feature type="domain" description="Release factor glutamine methyltransferase N-terminal" evidence="7">
    <location>
        <begin position="5"/>
        <end position="75"/>
    </location>
</feature>
<comment type="function">
    <text evidence="5">Methylates the class 1 translation termination release factors RF1/PrfA and RF2/PrfB on the glutamine residue of the universally conserved GGQ motif.</text>
</comment>
<dbReference type="Pfam" id="PF17827">
    <property type="entry name" value="PrmC_N"/>
    <property type="match status" value="1"/>
</dbReference>
<evidence type="ECO:0000256" key="3">
    <source>
        <dbReference type="ARBA" id="ARBA00022691"/>
    </source>
</evidence>
<evidence type="ECO:0000256" key="4">
    <source>
        <dbReference type="ARBA" id="ARBA00048391"/>
    </source>
</evidence>
<dbReference type="GO" id="GO:0003676">
    <property type="term" value="F:nucleic acid binding"/>
    <property type="evidence" value="ECO:0007669"/>
    <property type="project" value="InterPro"/>
</dbReference>
<accession>H7EHG6</accession>
<name>H7EHG6_9SPIR</name>
<dbReference type="InterPro" id="IPR004556">
    <property type="entry name" value="HemK-like"/>
</dbReference>
<dbReference type="Gene3D" id="3.40.50.150">
    <property type="entry name" value="Vaccinia Virus protein VP39"/>
    <property type="match status" value="1"/>
</dbReference>
<dbReference type="eggNOG" id="COG2890">
    <property type="taxonomic scope" value="Bacteria"/>
</dbReference>
<reference evidence="8 9" key="1">
    <citation type="submission" date="2011-09" db="EMBL/GenBank/DDBJ databases">
        <title>The draft genome of Treponema saccharophilum DSM 2985.</title>
        <authorList>
            <consortium name="US DOE Joint Genome Institute (JGI-PGF)"/>
            <person name="Lucas S."/>
            <person name="Copeland A."/>
            <person name="Lapidus A."/>
            <person name="Glavina del Rio T."/>
            <person name="Dalin E."/>
            <person name="Tice H."/>
            <person name="Bruce D."/>
            <person name="Goodwin L."/>
            <person name="Pitluck S."/>
            <person name="Peters L."/>
            <person name="Kyrpides N."/>
            <person name="Mavromatis K."/>
            <person name="Ivanova N."/>
            <person name="Markowitz V."/>
            <person name="Cheng J.-F."/>
            <person name="Hugenholtz P."/>
            <person name="Woyke T."/>
            <person name="Wu D."/>
            <person name="Gronow S."/>
            <person name="Wellnitz S."/>
            <person name="Brambilla E."/>
            <person name="Klenk H.-P."/>
            <person name="Eisen J.A."/>
        </authorList>
    </citation>
    <scope>NUCLEOTIDE SEQUENCE [LARGE SCALE GENOMIC DNA]</scope>
    <source>
        <strain evidence="8 9">DSM 2985</strain>
    </source>
</reference>
<dbReference type="NCBIfam" id="TIGR00536">
    <property type="entry name" value="hemK_fam"/>
    <property type="match status" value="1"/>
</dbReference>
<proteinExistence type="inferred from homology"/>
<dbReference type="HAMAP" id="MF_02126">
    <property type="entry name" value="RF_methyltr_PrmC"/>
    <property type="match status" value="1"/>
</dbReference>
<dbReference type="InterPro" id="IPR007848">
    <property type="entry name" value="Small_mtfrase_dom"/>
</dbReference>
<organism evidence="8 9">
    <name type="scientific">Treponema saccharophilum DSM 2985</name>
    <dbReference type="NCBI Taxonomy" id="907348"/>
    <lineage>
        <taxon>Bacteria</taxon>
        <taxon>Pseudomonadati</taxon>
        <taxon>Spirochaetota</taxon>
        <taxon>Spirochaetia</taxon>
        <taxon>Spirochaetales</taxon>
        <taxon>Treponemataceae</taxon>
        <taxon>Treponema</taxon>
    </lineage>
</organism>
<comment type="caution">
    <text evidence="5">Lacks conserved residue(s) required for the propagation of feature annotation.</text>
</comment>
<feature type="binding site" evidence="5">
    <location>
        <begin position="196"/>
        <end position="199"/>
    </location>
    <ligand>
        <name>substrate</name>
    </ligand>
</feature>
<evidence type="ECO:0000259" key="6">
    <source>
        <dbReference type="Pfam" id="PF05175"/>
    </source>
</evidence>
<dbReference type="InterPro" id="IPR002052">
    <property type="entry name" value="DNA_methylase_N6_adenine_CS"/>
</dbReference>